<sequence length="205" mass="23221">MRKTAAAKLPKPLRKPAYFPSEQVLTRTFPPELARQREFEEYHFIGFDFSQTNLSGWRFSECLFENCNLAGANIGNTAFQNVAFVGCKLLGLPFHACREMLFGVHFDQCQLDYASFQGRVLPNTRFVGCTLQEADFTQADLSKAVFQDCMLRRTVFRQTRLLGTDFTTAQEVSLDPAQNEVKHARFALHSLPGLLAHFDLDIVSA</sequence>
<keyword evidence="2" id="KW-1185">Reference proteome</keyword>
<organism evidence="1 2">
    <name type="scientific">Hymenobacter koreensis</name>
    <dbReference type="NCBI Taxonomy" id="1084523"/>
    <lineage>
        <taxon>Bacteria</taxon>
        <taxon>Pseudomonadati</taxon>
        <taxon>Bacteroidota</taxon>
        <taxon>Cytophagia</taxon>
        <taxon>Cytophagales</taxon>
        <taxon>Hymenobacteraceae</taxon>
        <taxon>Hymenobacter</taxon>
    </lineage>
</organism>
<name>A0ABP8JGF7_9BACT</name>
<comment type="caution">
    <text evidence="1">The sequence shown here is derived from an EMBL/GenBank/DDBJ whole genome shotgun (WGS) entry which is preliminary data.</text>
</comment>
<dbReference type="Proteomes" id="UP001500454">
    <property type="component" value="Unassembled WGS sequence"/>
</dbReference>
<dbReference type="Pfam" id="PF13599">
    <property type="entry name" value="Pentapeptide_4"/>
    <property type="match status" value="1"/>
</dbReference>
<protein>
    <submittedName>
        <fullName evidence="1">Pentapeptide repeat-containing protein</fullName>
    </submittedName>
</protein>
<gene>
    <name evidence="1" type="ORF">GCM10023186_38280</name>
</gene>
<accession>A0ABP8JGF7</accession>
<dbReference type="InterPro" id="IPR001646">
    <property type="entry name" value="5peptide_repeat"/>
</dbReference>
<reference evidence="2" key="1">
    <citation type="journal article" date="2019" name="Int. J. Syst. Evol. Microbiol.">
        <title>The Global Catalogue of Microorganisms (GCM) 10K type strain sequencing project: providing services to taxonomists for standard genome sequencing and annotation.</title>
        <authorList>
            <consortium name="The Broad Institute Genomics Platform"/>
            <consortium name="The Broad Institute Genome Sequencing Center for Infectious Disease"/>
            <person name="Wu L."/>
            <person name="Ma J."/>
        </authorList>
    </citation>
    <scope>NUCLEOTIDE SEQUENCE [LARGE SCALE GENOMIC DNA]</scope>
    <source>
        <strain evidence="2">JCM 17924</strain>
    </source>
</reference>
<dbReference type="EMBL" id="BAABHA010000015">
    <property type="protein sequence ID" value="GAA4390269.1"/>
    <property type="molecule type" value="Genomic_DNA"/>
</dbReference>
<evidence type="ECO:0000313" key="1">
    <source>
        <dbReference type="EMBL" id="GAA4390269.1"/>
    </source>
</evidence>
<dbReference type="PANTHER" id="PTHR42999:SF1">
    <property type="entry name" value="PENTAPEPTIDE REPEAT-CONTAINING PROTEIN"/>
    <property type="match status" value="1"/>
</dbReference>
<dbReference type="SUPFAM" id="SSF141571">
    <property type="entry name" value="Pentapeptide repeat-like"/>
    <property type="match status" value="1"/>
</dbReference>
<dbReference type="RefSeq" id="WP_345226900.1">
    <property type="nucleotide sequence ID" value="NZ_BAABHA010000015.1"/>
</dbReference>
<dbReference type="Gene3D" id="2.160.20.80">
    <property type="entry name" value="E3 ubiquitin-protein ligase SopA"/>
    <property type="match status" value="1"/>
</dbReference>
<dbReference type="PANTHER" id="PTHR42999">
    <property type="entry name" value="ANTIBIOTIC RESISTANCE PROTEIN MCBG"/>
    <property type="match status" value="1"/>
</dbReference>
<proteinExistence type="predicted"/>
<evidence type="ECO:0000313" key="2">
    <source>
        <dbReference type="Proteomes" id="UP001500454"/>
    </source>
</evidence>
<dbReference type="InterPro" id="IPR052949">
    <property type="entry name" value="PA_immunity-related"/>
</dbReference>